<keyword evidence="4 6" id="KW-0472">Membrane</keyword>
<feature type="compositionally biased region" description="Basic and acidic residues" evidence="5">
    <location>
        <begin position="320"/>
        <end position="338"/>
    </location>
</feature>
<organism evidence="8 9">
    <name type="scientific">Riccia fluitans</name>
    <dbReference type="NCBI Taxonomy" id="41844"/>
    <lineage>
        <taxon>Eukaryota</taxon>
        <taxon>Viridiplantae</taxon>
        <taxon>Streptophyta</taxon>
        <taxon>Embryophyta</taxon>
        <taxon>Marchantiophyta</taxon>
        <taxon>Marchantiopsida</taxon>
        <taxon>Marchantiidae</taxon>
        <taxon>Marchantiales</taxon>
        <taxon>Ricciaceae</taxon>
        <taxon>Riccia</taxon>
    </lineage>
</organism>
<comment type="caution">
    <text evidence="8">The sequence shown here is derived from an EMBL/GenBank/DDBJ whole genome shotgun (WGS) entry which is preliminary data.</text>
</comment>
<evidence type="ECO:0000313" key="9">
    <source>
        <dbReference type="Proteomes" id="UP001605036"/>
    </source>
</evidence>
<feature type="region of interest" description="Disordered" evidence="5">
    <location>
        <begin position="284"/>
        <end position="350"/>
    </location>
</feature>
<evidence type="ECO:0000259" key="7">
    <source>
        <dbReference type="PROSITE" id="PS51469"/>
    </source>
</evidence>
<evidence type="ECO:0000256" key="2">
    <source>
        <dbReference type="ARBA" id="ARBA00022692"/>
    </source>
</evidence>
<feature type="transmembrane region" description="Helical" evidence="6">
    <location>
        <begin position="815"/>
        <end position="835"/>
    </location>
</feature>
<feature type="compositionally biased region" description="Polar residues" evidence="5">
    <location>
        <begin position="310"/>
        <end position="319"/>
    </location>
</feature>
<evidence type="ECO:0000313" key="8">
    <source>
        <dbReference type="EMBL" id="KAL2633923.1"/>
    </source>
</evidence>
<dbReference type="GO" id="GO:0012505">
    <property type="term" value="C:endomembrane system"/>
    <property type="evidence" value="ECO:0007669"/>
    <property type="project" value="UniProtKB-SubCell"/>
</dbReference>
<evidence type="ECO:0000256" key="6">
    <source>
        <dbReference type="SAM" id="Phobius"/>
    </source>
</evidence>
<dbReference type="EMBL" id="JBHFFA010000003">
    <property type="protein sequence ID" value="KAL2633923.1"/>
    <property type="molecule type" value="Genomic_DNA"/>
</dbReference>
<feature type="compositionally biased region" description="Polar residues" evidence="5">
    <location>
        <begin position="660"/>
        <end position="674"/>
    </location>
</feature>
<comment type="subcellular location">
    <subcellularLocation>
        <location evidence="1">Endomembrane system</location>
    </subcellularLocation>
</comment>
<dbReference type="PANTHER" id="PTHR12953:SF0">
    <property type="entry name" value="SUN DOMAIN-CONTAINING OSSIFICATION FACTOR"/>
    <property type="match status" value="1"/>
</dbReference>
<dbReference type="PROSITE" id="PS51469">
    <property type="entry name" value="SUN"/>
    <property type="match status" value="1"/>
</dbReference>
<reference evidence="8 9" key="1">
    <citation type="submission" date="2024-09" db="EMBL/GenBank/DDBJ databases">
        <title>Chromosome-scale assembly of Riccia fluitans.</title>
        <authorList>
            <person name="Paukszto L."/>
            <person name="Sawicki J."/>
            <person name="Karawczyk K."/>
            <person name="Piernik-Szablinska J."/>
            <person name="Szczecinska M."/>
            <person name="Mazdziarz M."/>
        </authorList>
    </citation>
    <scope>NUCLEOTIDE SEQUENCE [LARGE SCALE GENOMIC DNA]</scope>
    <source>
        <strain evidence="8">Rf_01</strain>
        <tissue evidence="8">Aerial parts of the thallus</tissue>
    </source>
</reference>
<dbReference type="InterPro" id="IPR012919">
    <property type="entry name" value="SUN_dom"/>
</dbReference>
<sequence>MKKSGLQIHKKSRGRVSAVSKGRCIHGLPWSLPLASWTLILFLLLTSSFSHVQETEEKVRGNAAAGAHPHSVQEIPVQLVADEGVEIFIDGYFPQLPEGPGNGRPAGPESSMAETGDISDQVEQVQRDPSPSRSHLDALQYAEYGAELLLKSGVTEEVSGNCLPDCTAGQICPSSVDFEGSGVVDSVRPLGNLFSSNDVSSEGRSPASSRPSNLAQRHSPESGYNTETCKYHRSLLGAFLRSLCQRKEEQRCVILVDGERPCETELETRTCPLVQAEEEIPASLSATLRADDDPKSLKLSHTSHEEGENEPSNLRVNTESYREANTEKQVEHSSDPNVHDNSGNDGRQDLISSETEGYVDASYDTSTFKESGQLAFPPVADMEDLFMDELQSMIYADEEDLSSVNALTHRGVATDSQLEPVKLRRVGQVMSLDEYKKSILEKQQLGKVVDFTTLQTPRTRQSDETYNYAASSHGAKVLIANKEAKGAGYIINSDKDKYLRNPCSAESKFVVLELSEETFVDTVVIANFEFHSANLKDFEVYGSPVYPTNEWILLGQFRAENVRHRQKFTIEDPKLVRYVMLKMLSHWGSEFFCTLSSVEVFGVDVIKNLLDDWIASEESENAGRAQTIAPASHQEEFPSESQGSSFASPDGAVPEAPGVHSSTEVLISSDSVATGNREKKVDTRDEEPRAGGSGPDVHHMPGGKPPGDSVLKILMQRVKALELNQSLFDNYLEDTNVKYKAMLSELDKDLAVMSERLRNATAMSALLAMRVLEMESKQKEEKAYLEYQLALISSNFTENMEFMRWQIQSMERRELTAIIFAFCSPILATLLLLLVRCMPNRRSFPSLKHALGTEEVTETTGFQLDSCSLHSICRLSSSVVMYLSCGLIILVLSV</sequence>
<evidence type="ECO:0000256" key="5">
    <source>
        <dbReference type="SAM" id="MobiDB-lite"/>
    </source>
</evidence>
<dbReference type="PANTHER" id="PTHR12953">
    <property type="entry name" value="MEMBRANE PROTEIN CH1 RELATED"/>
    <property type="match status" value="1"/>
</dbReference>
<feature type="domain" description="SUN" evidence="7">
    <location>
        <begin position="446"/>
        <end position="605"/>
    </location>
</feature>
<proteinExistence type="predicted"/>
<accession>A0ABD1YTR1</accession>
<dbReference type="Proteomes" id="UP001605036">
    <property type="component" value="Unassembled WGS sequence"/>
</dbReference>
<protein>
    <recommendedName>
        <fullName evidence="7">SUN domain-containing protein</fullName>
    </recommendedName>
</protein>
<keyword evidence="2 6" id="KW-0812">Transmembrane</keyword>
<dbReference type="Pfam" id="PF07738">
    <property type="entry name" value="Sad1_UNC"/>
    <property type="match status" value="1"/>
</dbReference>
<feature type="compositionally biased region" description="Basic and acidic residues" evidence="5">
    <location>
        <begin position="289"/>
        <end position="306"/>
    </location>
</feature>
<feature type="compositionally biased region" description="Basic and acidic residues" evidence="5">
    <location>
        <begin position="676"/>
        <end position="689"/>
    </location>
</feature>
<dbReference type="InterPro" id="IPR008979">
    <property type="entry name" value="Galactose-bd-like_sf"/>
</dbReference>
<feature type="compositionally biased region" description="Polar residues" evidence="5">
    <location>
        <begin position="121"/>
        <end position="133"/>
    </location>
</feature>
<dbReference type="SUPFAM" id="SSF49785">
    <property type="entry name" value="Galactose-binding domain-like"/>
    <property type="match status" value="1"/>
</dbReference>
<feature type="region of interest" description="Disordered" evidence="5">
    <location>
        <begin position="98"/>
        <end position="134"/>
    </location>
</feature>
<dbReference type="Gene3D" id="2.60.120.260">
    <property type="entry name" value="Galactose-binding domain-like"/>
    <property type="match status" value="1"/>
</dbReference>
<gene>
    <name evidence="8" type="ORF">R1flu_005402</name>
</gene>
<keyword evidence="9" id="KW-1185">Reference proteome</keyword>
<evidence type="ECO:0000256" key="1">
    <source>
        <dbReference type="ARBA" id="ARBA00004308"/>
    </source>
</evidence>
<evidence type="ECO:0000256" key="4">
    <source>
        <dbReference type="ARBA" id="ARBA00023136"/>
    </source>
</evidence>
<feature type="region of interest" description="Disordered" evidence="5">
    <location>
        <begin position="621"/>
        <end position="707"/>
    </location>
</feature>
<keyword evidence="3 6" id="KW-1133">Transmembrane helix</keyword>
<dbReference type="AlphaFoldDB" id="A0ABD1YTR1"/>
<feature type="region of interest" description="Disordered" evidence="5">
    <location>
        <begin position="195"/>
        <end position="225"/>
    </location>
</feature>
<evidence type="ECO:0000256" key="3">
    <source>
        <dbReference type="ARBA" id="ARBA00022989"/>
    </source>
</evidence>
<feature type="compositionally biased region" description="Polar residues" evidence="5">
    <location>
        <begin position="339"/>
        <end position="350"/>
    </location>
</feature>
<name>A0ABD1YTR1_9MARC</name>
<dbReference type="InterPro" id="IPR045120">
    <property type="entry name" value="Suco/Slp1-like"/>
</dbReference>